<evidence type="ECO:0000313" key="1">
    <source>
        <dbReference type="EMBL" id="EXX61689.1"/>
    </source>
</evidence>
<dbReference type="Proteomes" id="UP000022910">
    <property type="component" value="Unassembled WGS sequence"/>
</dbReference>
<dbReference type="EMBL" id="JEMT01025121">
    <property type="protein sequence ID" value="EXX61689.1"/>
    <property type="molecule type" value="Genomic_DNA"/>
</dbReference>
<protein>
    <submittedName>
        <fullName evidence="1">Uncharacterized protein</fullName>
    </submittedName>
</protein>
<accession>A0A015K2T5</accession>
<gene>
    <name evidence="1" type="ORF">RirG_168910</name>
</gene>
<evidence type="ECO:0000313" key="2">
    <source>
        <dbReference type="Proteomes" id="UP000022910"/>
    </source>
</evidence>
<sequence length="68" mass="7822">MQTGPLKRPNANELFTLIDDLWDPIYWNKVDSVIYRQLEETDDISKKLSSSIVQSPLSSDNLLYATHP</sequence>
<organism evidence="1 2">
    <name type="scientific">Rhizophagus irregularis (strain DAOM 197198w)</name>
    <name type="common">Glomus intraradices</name>
    <dbReference type="NCBI Taxonomy" id="1432141"/>
    <lineage>
        <taxon>Eukaryota</taxon>
        <taxon>Fungi</taxon>
        <taxon>Fungi incertae sedis</taxon>
        <taxon>Mucoromycota</taxon>
        <taxon>Glomeromycotina</taxon>
        <taxon>Glomeromycetes</taxon>
        <taxon>Glomerales</taxon>
        <taxon>Glomeraceae</taxon>
        <taxon>Rhizophagus</taxon>
    </lineage>
</organism>
<comment type="caution">
    <text evidence="1">The sequence shown here is derived from an EMBL/GenBank/DDBJ whole genome shotgun (WGS) entry which is preliminary data.</text>
</comment>
<proteinExistence type="predicted"/>
<keyword evidence="2" id="KW-1185">Reference proteome</keyword>
<dbReference type="HOGENOM" id="CLU_2795303_0_0_1"/>
<reference evidence="1 2" key="1">
    <citation type="submission" date="2014-02" db="EMBL/GenBank/DDBJ databases">
        <title>Single nucleus genome sequencing reveals high similarity among nuclei of an endomycorrhizal fungus.</title>
        <authorList>
            <person name="Lin K."/>
            <person name="Geurts R."/>
            <person name="Zhang Z."/>
            <person name="Limpens E."/>
            <person name="Saunders D.G."/>
            <person name="Mu D."/>
            <person name="Pang E."/>
            <person name="Cao H."/>
            <person name="Cha H."/>
            <person name="Lin T."/>
            <person name="Zhou Q."/>
            <person name="Shang Y."/>
            <person name="Li Y."/>
            <person name="Ivanov S."/>
            <person name="Sharma T."/>
            <person name="Velzen R.V."/>
            <person name="Ruijter N.D."/>
            <person name="Aanen D.K."/>
            <person name="Win J."/>
            <person name="Kamoun S."/>
            <person name="Bisseling T."/>
            <person name="Huang S."/>
        </authorList>
    </citation>
    <scope>NUCLEOTIDE SEQUENCE [LARGE SCALE GENOMIC DNA]</scope>
    <source>
        <strain evidence="2">DAOM197198w</strain>
    </source>
</reference>
<name>A0A015K2T5_RHIIW</name>
<dbReference type="OrthoDB" id="2419888at2759"/>
<dbReference type="AlphaFoldDB" id="A0A015K2T5"/>